<feature type="non-terminal residue" evidence="2">
    <location>
        <position position="1"/>
    </location>
</feature>
<evidence type="ECO:0000313" key="2">
    <source>
        <dbReference type="EMBL" id="TEB41599.1"/>
    </source>
</evidence>
<comment type="caution">
    <text evidence="2">The sequence shown here is derived from an EMBL/GenBank/DDBJ whole genome shotgun (WGS) entry which is preliminary data.</text>
</comment>
<feature type="compositionally biased region" description="Polar residues" evidence="1">
    <location>
        <begin position="42"/>
        <end position="51"/>
    </location>
</feature>
<name>A0A4Y7U715_9FLAO</name>
<feature type="non-terminal residue" evidence="2">
    <location>
        <position position="222"/>
    </location>
</feature>
<feature type="region of interest" description="Disordered" evidence="1">
    <location>
        <begin position="28"/>
        <end position="55"/>
    </location>
</feature>
<dbReference type="EMBL" id="QWDN01000087">
    <property type="protein sequence ID" value="TEB41599.1"/>
    <property type="molecule type" value="Genomic_DNA"/>
</dbReference>
<dbReference type="AlphaFoldDB" id="A0A4Y7U715"/>
<gene>
    <name evidence="2" type="ORF">D0809_24705</name>
</gene>
<evidence type="ECO:0000313" key="3">
    <source>
        <dbReference type="Proteomes" id="UP000298340"/>
    </source>
</evidence>
<proteinExistence type="predicted"/>
<reference evidence="2 3" key="1">
    <citation type="journal article" date="2018" name="Syst. Appl. Microbiol.">
        <title>Flavobacterium circumlabens sp. nov. and Flavobacterium cupreum sp. nov., two psychrotrophic species isolated from Antarctic environmental samples.</title>
        <authorList>
            <person name="Kralova S."/>
            <person name="Busse H.J."/>
            <person name="Svec P."/>
            <person name="Maslanova I."/>
            <person name="Stankova E."/>
            <person name="Bartak M."/>
            <person name="Sedlacek I."/>
        </authorList>
    </citation>
    <scope>NUCLEOTIDE SEQUENCE [LARGE SCALE GENOMIC DNA]</scope>
    <source>
        <strain evidence="2 3">CCM 8828</strain>
    </source>
</reference>
<sequence length="222" mass="24558">EDEIYLETQFNLIGLTVPSLPDYINPTPAGPVDSMDDEAIANTKSGNPSANDDTEDWNYSAVVPYYKYVQSAETDPEYPNPYAGIGTTVQMVLNWQDMFGNVPPNGTTPLHAAMQLLYADAIIAISQWPSVSVSYLFSPVNGKPNLSLNFNFNTVRYIGNGAENNAQIDMITYMNIYYQLDNIDMVIHYTTTVEDQANAQGVLTATDHNIANSDLLTHFINP</sequence>
<evidence type="ECO:0000256" key="1">
    <source>
        <dbReference type="SAM" id="MobiDB-lite"/>
    </source>
</evidence>
<accession>A0A4Y7U715</accession>
<organism evidence="2 3">
    <name type="scientific">Flavobacterium circumlabens</name>
    <dbReference type="NCBI Taxonomy" id="2133765"/>
    <lineage>
        <taxon>Bacteria</taxon>
        <taxon>Pseudomonadati</taxon>
        <taxon>Bacteroidota</taxon>
        <taxon>Flavobacteriia</taxon>
        <taxon>Flavobacteriales</taxon>
        <taxon>Flavobacteriaceae</taxon>
        <taxon>Flavobacterium</taxon>
    </lineage>
</organism>
<protein>
    <submittedName>
        <fullName evidence="2">Uncharacterized protein</fullName>
    </submittedName>
</protein>
<dbReference type="Proteomes" id="UP000298340">
    <property type="component" value="Unassembled WGS sequence"/>
</dbReference>